<feature type="region of interest" description="Disordered" evidence="2">
    <location>
        <begin position="90"/>
        <end position="111"/>
    </location>
</feature>
<dbReference type="Pfam" id="PF00082">
    <property type="entry name" value="Peptidase_S8"/>
    <property type="match status" value="1"/>
</dbReference>
<dbReference type="Proteomes" id="UP000242415">
    <property type="component" value="Unassembled WGS sequence"/>
</dbReference>
<evidence type="ECO:0000313" key="6">
    <source>
        <dbReference type="Proteomes" id="UP000242415"/>
    </source>
</evidence>
<dbReference type="Gene3D" id="3.40.50.200">
    <property type="entry name" value="Peptidase S8/S53 domain"/>
    <property type="match status" value="1"/>
</dbReference>
<dbReference type="SUPFAM" id="SSF52743">
    <property type="entry name" value="Subtilisin-like"/>
    <property type="match status" value="1"/>
</dbReference>
<protein>
    <submittedName>
        <fullName evidence="5">Subtilase family protein</fullName>
    </submittedName>
</protein>
<accession>A0A1H3GCF1</accession>
<sequence>MVITAPGEDIFSTGLAGRYRKGTGTSDATAIVSGAVALIRSKYPDLSAKEVIHRLTATATDKGAPGRDPEYGYGVLDLVAALTADVPPLDDEANASAAPTPSAGGTAVPMPHVSGSKTTTLLITLGALIVIGVVITLLVVRSRRRQGT</sequence>
<evidence type="ECO:0000259" key="4">
    <source>
        <dbReference type="Pfam" id="PF00082"/>
    </source>
</evidence>
<comment type="caution">
    <text evidence="1">Lacks conserved residue(s) required for the propagation of feature annotation.</text>
</comment>
<feature type="transmembrane region" description="Helical" evidence="3">
    <location>
        <begin position="121"/>
        <end position="140"/>
    </location>
</feature>
<gene>
    <name evidence="5" type="ORF">SAMN05444365_101363</name>
</gene>
<comment type="similarity">
    <text evidence="1">Belongs to the peptidase S8 family.</text>
</comment>
<keyword evidence="6" id="KW-1185">Reference proteome</keyword>
<organism evidence="5 6">
    <name type="scientific">Micromonospora pattaloongensis</name>
    <dbReference type="NCBI Taxonomy" id="405436"/>
    <lineage>
        <taxon>Bacteria</taxon>
        <taxon>Bacillati</taxon>
        <taxon>Actinomycetota</taxon>
        <taxon>Actinomycetes</taxon>
        <taxon>Micromonosporales</taxon>
        <taxon>Micromonosporaceae</taxon>
        <taxon>Micromonospora</taxon>
    </lineage>
</organism>
<name>A0A1H3GCF1_9ACTN</name>
<dbReference type="InterPro" id="IPR000209">
    <property type="entry name" value="Peptidase_S8/S53_dom"/>
</dbReference>
<dbReference type="GO" id="GO:0004252">
    <property type="term" value="F:serine-type endopeptidase activity"/>
    <property type="evidence" value="ECO:0007669"/>
    <property type="project" value="InterPro"/>
</dbReference>
<dbReference type="PROSITE" id="PS51892">
    <property type="entry name" value="SUBTILASE"/>
    <property type="match status" value="1"/>
</dbReference>
<proteinExistence type="inferred from homology"/>
<dbReference type="GO" id="GO:0006508">
    <property type="term" value="P:proteolysis"/>
    <property type="evidence" value="ECO:0007669"/>
    <property type="project" value="InterPro"/>
</dbReference>
<evidence type="ECO:0000256" key="3">
    <source>
        <dbReference type="SAM" id="Phobius"/>
    </source>
</evidence>
<feature type="domain" description="Peptidase S8/S53" evidence="4">
    <location>
        <begin position="3"/>
        <end position="74"/>
    </location>
</feature>
<dbReference type="EMBL" id="FNPH01000001">
    <property type="protein sequence ID" value="SDY00993.1"/>
    <property type="molecule type" value="Genomic_DNA"/>
</dbReference>
<dbReference type="AlphaFoldDB" id="A0A1H3GCF1"/>
<evidence type="ECO:0000256" key="2">
    <source>
        <dbReference type="SAM" id="MobiDB-lite"/>
    </source>
</evidence>
<keyword evidence="3" id="KW-0812">Transmembrane</keyword>
<keyword evidence="3" id="KW-0472">Membrane</keyword>
<keyword evidence="3" id="KW-1133">Transmembrane helix</keyword>
<evidence type="ECO:0000313" key="5">
    <source>
        <dbReference type="EMBL" id="SDY00993.1"/>
    </source>
</evidence>
<dbReference type="InterPro" id="IPR036852">
    <property type="entry name" value="Peptidase_S8/S53_dom_sf"/>
</dbReference>
<dbReference type="STRING" id="405436.SAMN05444365_101363"/>
<evidence type="ECO:0000256" key="1">
    <source>
        <dbReference type="PROSITE-ProRule" id="PRU01240"/>
    </source>
</evidence>
<reference evidence="6" key="1">
    <citation type="submission" date="2016-10" db="EMBL/GenBank/DDBJ databases">
        <authorList>
            <person name="Varghese N."/>
            <person name="Submissions S."/>
        </authorList>
    </citation>
    <scope>NUCLEOTIDE SEQUENCE [LARGE SCALE GENOMIC DNA]</scope>
    <source>
        <strain evidence="6">DSM 45245</strain>
    </source>
</reference>